<evidence type="ECO:0000259" key="2">
    <source>
        <dbReference type="PROSITE" id="PS51903"/>
    </source>
</evidence>
<keyword evidence="4" id="KW-1185">Reference proteome</keyword>
<evidence type="ECO:0000313" key="4">
    <source>
        <dbReference type="Proteomes" id="UP001596512"/>
    </source>
</evidence>
<protein>
    <submittedName>
        <fullName evidence="3">Clp protease N-terminal domain-containing protein</fullName>
    </submittedName>
</protein>
<dbReference type="Proteomes" id="UP001596512">
    <property type="component" value="Unassembled WGS sequence"/>
</dbReference>
<dbReference type="EMBL" id="JBHTEY010000004">
    <property type="protein sequence ID" value="MFC7613012.1"/>
    <property type="molecule type" value="Genomic_DNA"/>
</dbReference>
<dbReference type="InterPro" id="IPR036628">
    <property type="entry name" value="Clp_N_dom_sf"/>
</dbReference>
<dbReference type="GO" id="GO:0006508">
    <property type="term" value="P:proteolysis"/>
    <property type="evidence" value="ECO:0007669"/>
    <property type="project" value="UniProtKB-KW"/>
</dbReference>
<keyword evidence="3" id="KW-0378">Hydrolase</keyword>
<comment type="caution">
    <text evidence="3">The sequence shown here is derived from an EMBL/GenBank/DDBJ whole genome shotgun (WGS) entry which is preliminary data.</text>
</comment>
<feature type="domain" description="Clp R" evidence="2">
    <location>
        <begin position="88"/>
        <end position="195"/>
    </location>
</feature>
<evidence type="ECO:0000256" key="1">
    <source>
        <dbReference type="PROSITE-ProRule" id="PRU01251"/>
    </source>
</evidence>
<dbReference type="Pfam" id="PF02861">
    <property type="entry name" value="Clp_N"/>
    <property type="match status" value="1"/>
</dbReference>
<proteinExistence type="predicted"/>
<organism evidence="3 4">
    <name type="scientific">Actinokineospora soli</name>
    <dbReference type="NCBI Taxonomy" id="1048753"/>
    <lineage>
        <taxon>Bacteria</taxon>
        <taxon>Bacillati</taxon>
        <taxon>Actinomycetota</taxon>
        <taxon>Actinomycetes</taxon>
        <taxon>Pseudonocardiales</taxon>
        <taxon>Pseudonocardiaceae</taxon>
        <taxon>Actinokineospora</taxon>
    </lineage>
</organism>
<dbReference type="PROSITE" id="PS51903">
    <property type="entry name" value="CLP_R"/>
    <property type="match status" value="1"/>
</dbReference>
<keyword evidence="1" id="KW-0677">Repeat</keyword>
<dbReference type="SUPFAM" id="SSF81923">
    <property type="entry name" value="Double Clp-N motif"/>
    <property type="match status" value="1"/>
</dbReference>
<dbReference type="Gene3D" id="1.10.1780.10">
    <property type="entry name" value="Clp, N-terminal domain"/>
    <property type="match status" value="1"/>
</dbReference>
<reference evidence="4" key="1">
    <citation type="journal article" date="2019" name="Int. J. Syst. Evol. Microbiol.">
        <title>The Global Catalogue of Microorganisms (GCM) 10K type strain sequencing project: providing services to taxonomists for standard genome sequencing and annotation.</title>
        <authorList>
            <consortium name="The Broad Institute Genomics Platform"/>
            <consortium name="The Broad Institute Genome Sequencing Center for Infectious Disease"/>
            <person name="Wu L."/>
            <person name="Ma J."/>
        </authorList>
    </citation>
    <scope>NUCLEOTIDE SEQUENCE [LARGE SCALE GENOMIC DNA]</scope>
    <source>
        <strain evidence="4">JCM 17695</strain>
    </source>
</reference>
<gene>
    <name evidence="3" type="ORF">ACFQV2_04550</name>
</gene>
<keyword evidence="3" id="KW-0645">Protease</keyword>
<dbReference type="InterPro" id="IPR004176">
    <property type="entry name" value="Clp_R_N"/>
</dbReference>
<name>A0ABW2TH08_9PSEU</name>
<evidence type="ECO:0000313" key="3">
    <source>
        <dbReference type="EMBL" id="MFC7613012.1"/>
    </source>
</evidence>
<dbReference type="GO" id="GO:0008233">
    <property type="term" value="F:peptidase activity"/>
    <property type="evidence" value="ECO:0007669"/>
    <property type="project" value="UniProtKB-KW"/>
</dbReference>
<accession>A0ABW2TH08</accession>
<sequence length="195" mass="21000">MTPRLDDLIAVVESKHTDDLDRLSEAVLLGEHLDQLADHLIGHFVDRARRAGASWSDIGASMGVTKQAAQKRFVPQQPESADSDLRIFAKYTDGARKALVDAQEEAKRRKHGHIEPAHILIALLADAAISGRDDADELRARAEGALPGDGAEDVGTHVPFAPAAKKALELAHREALRRQDGHVGVEHLVVGVTSG</sequence>